<comment type="caution">
    <text evidence="1">The sequence shown here is derived from an EMBL/GenBank/DDBJ whole genome shotgun (WGS) entry which is preliminary data.</text>
</comment>
<protein>
    <recommendedName>
        <fullName evidence="3">Transposase</fullName>
    </recommendedName>
</protein>
<proteinExistence type="predicted"/>
<evidence type="ECO:0008006" key="3">
    <source>
        <dbReference type="Google" id="ProtNLM"/>
    </source>
</evidence>
<keyword evidence="2" id="KW-1185">Reference proteome</keyword>
<dbReference type="EMBL" id="LLXX01000006">
    <property type="protein sequence ID" value="KRR14540.1"/>
    <property type="molecule type" value="Genomic_DNA"/>
</dbReference>
<dbReference type="AlphaFoldDB" id="A0A0R3M3J8"/>
<sequence>MISLSDSEMAAVIDAARPLHPRQRSEFLRDVIAELGKYEVVGAGVIGRTCSKLQRKFLMPRTHHVGGKWG</sequence>
<organism evidence="1 2">
    <name type="scientific">Bradyrhizobium valentinum</name>
    <dbReference type="NCBI Taxonomy" id="1518501"/>
    <lineage>
        <taxon>Bacteria</taxon>
        <taxon>Pseudomonadati</taxon>
        <taxon>Pseudomonadota</taxon>
        <taxon>Alphaproteobacteria</taxon>
        <taxon>Hyphomicrobiales</taxon>
        <taxon>Nitrobacteraceae</taxon>
        <taxon>Bradyrhizobium</taxon>
    </lineage>
</organism>
<evidence type="ECO:0000313" key="2">
    <source>
        <dbReference type="Proteomes" id="UP000051913"/>
    </source>
</evidence>
<evidence type="ECO:0000313" key="1">
    <source>
        <dbReference type="EMBL" id="KRR14540.1"/>
    </source>
</evidence>
<dbReference type="Proteomes" id="UP000051913">
    <property type="component" value="Unassembled WGS sequence"/>
</dbReference>
<accession>A0A0R3M3J8</accession>
<name>A0A0R3M3J8_9BRAD</name>
<gene>
    <name evidence="1" type="ORF">CP49_25855</name>
</gene>
<reference evidence="1 2" key="1">
    <citation type="submission" date="2014-03" db="EMBL/GenBank/DDBJ databases">
        <title>Bradyrhizobium valentinum sp. nov., isolated from effective nodules of Lupinus mariae-josephae, a lupine endemic of basic-lime soils in Eastern Spain.</title>
        <authorList>
            <person name="Duran D."/>
            <person name="Rey L."/>
            <person name="Navarro A."/>
            <person name="Busquets A."/>
            <person name="Imperial J."/>
            <person name="Ruiz-Argueso T."/>
        </authorList>
    </citation>
    <scope>NUCLEOTIDE SEQUENCE [LARGE SCALE GENOMIC DNA]</scope>
    <source>
        <strain evidence="1 2">LmjM3</strain>
    </source>
</reference>